<protein>
    <submittedName>
        <fullName evidence="1">Uncharacterized protein</fullName>
    </submittedName>
</protein>
<dbReference type="Proteomes" id="UP000315082">
    <property type="component" value="Chromosome"/>
</dbReference>
<dbReference type="AlphaFoldDB" id="A0A518JRJ7"/>
<proteinExistence type="predicted"/>
<organism evidence="1 2">
    <name type="scientific">Rosistilla carotiformis</name>
    <dbReference type="NCBI Taxonomy" id="2528017"/>
    <lineage>
        <taxon>Bacteria</taxon>
        <taxon>Pseudomonadati</taxon>
        <taxon>Planctomycetota</taxon>
        <taxon>Planctomycetia</taxon>
        <taxon>Pirellulales</taxon>
        <taxon>Pirellulaceae</taxon>
        <taxon>Rosistilla</taxon>
    </lineage>
</organism>
<dbReference type="EMBL" id="CP036348">
    <property type="protein sequence ID" value="QDV68162.1"/>
    <property type="molecule type" value="Genomic_DNA"/>
</dbReference>
<dbReference type="KEGG" id="rcf:Poly24_18700"/>
<accession>A0A518JRJ7</accession>
<evidence type="ECO:0000313" key="2">
    <source>
        <dbReference type="Proteomes" id="UP000315082"/>
    </source>
</evidence>
<evidence type="ECO:0000313" key="1">
    <source>
        <dbReference type="EMBL" id="QDV68162.1"/>
    </source>
</evidence>
<reference evidence="1 2" key="1">
    <citation type="submission" date="2019-02" db="EMBL/GenBank/DDBJ databases">
        <title>Deep-cultivation of Planctomycetes and their phenomic and genomic characterization uncovers novel biology.</title>
        <authorList>
            <person name="Wiegand S."/>
            <person name="Jogler M."/>
            <person name="Boedeker C."/>
            <person name="Pinto D."/>
            <person name="Vollmers J."/>
            <person name="Rivas-Marin E."/>
            <person name="Kohn T."/>
            <person name="Peeters S.H."/>
            <person name="Heuer A."/>
            <person name="Rast P."/>
            <person name="Oberbeckmann S."/>
            <person name="Bunk B."/>
            <person name="Jeske O."/>
            <person name="Meyerdierks A."/>
            <person name="Storesund J.E."/>
            <person name="Kallscheuer N."/>
            <person name="Luecker S."/>
            <person name="Lage O.M."/>
            <person name="Pohl T."/>
            <person name="Merkel B.J."/>
            <person name="Hornburger P."/>
            <person name="Mueller R.-W."/>
            <person name="Bruemmer F."/>
            <person name="Labrenz M."/>
            <person name="Spormann A.M."/>
            <person name="Op den Camp H."/>
            <person name="Overmann J."/>
            <person name="Amann R."/>
            <person name="Jetten M.S.M."/>
            <person name="Mascher T."/>
            <person name="Medema M.H."/>
            <person name="Devos D.P."/>
            <person name="Kaster A.-K."/>
            <person name="Ovreas L."/>
            <person name="Rohde M."/>
            <person name="Galperin M.Y."/>
            <person name="Jogler C."/>
        </authorList>
    </citation>
    <scope>NUCLEOTIDE SEQUENCE [LARGE SCALE GENOMIC DNA]</scope>
    <source>
        <strain evidence="1 2">Poly24</strain>
    </source>
</reference>
<gene>
    <name evidence="1" type="ORF">Poly24_18700</name>
</gene>
<sequence length="109" mass="12106">MRGRVLQASAGASKRPIGTERVHPILTDAFVESNSLRGVEKSMLPSFADVFDRTHRKKCVYFDCDSTEVVPRMTTSSHSPKSSKDPRPICPHVNSRLWVTICGLSMSSK</sequence>
<name>A0A518JRJ7_9BACT</name>
<keyword evidence="2" id="KW-1185">Reference proteome</keyword>